<sequence length="472" mass="48527">MNRRTLGRIGILSLMLGVSTVACTTGTSHIASIADQAPKAQESAAKFADKARDALKAHKGVQAVDAAEKAVAFSPNDASYRMLLGQSYLAAGRFASAETSFRDSLSLKPDQPKAKFNMALAEIGAGRAGEAQAVLHDLDGQVSTADLGLALALSGDRQTAIDTLSNYVRSGKSDAQARQNLALAFALNGQWREARAVAMQDTPPSQINDQIGRWAEFAQPQSAGPVQVAAMLGVKPASDPGLPTALALAAPAPSQAPVALAMADPAPVPAPAAVPAQVVAADTASVTVPLDDAPKAAEMPANAPASAVAMVAQQVAKPERVSTPELLRAPKSPFRSAVLTVQPKPVLRSSGYVVQLGAFSKAGAIQAAWDEAAKAMPRLAGYAPARAQFSFSGASLVRLSVSGFADRASAVALCEQIQARKGACFVRATAGDAPLQWVKAESKVQTAHATAPKAAVPALLARRDAGVQVASR</sequence>
<gene>
    <name evidence="4" type="ORF">QGN17_03950</name>
</gene>
<dbReference type="PROSITE" id="PS51257">
    <property type="entry name" value="PROKAR_LIPOPROTEIN"/>
    <property type="match status" value="1"/>
</dbReference>
<dbReference type="Gene3D" id="3.30.70.1070">
    <property type="entry name" value="Sporulation related repeat"/>
    <property type="match status" value="1"/>
</dbReference>
<evidence type="ECO:0000259" key="3">
    <source>
        <dbReference type="PROSITE" id="PS51724"/>
    </source>
</evidence>
<feature type="domain" description="SPOR" evidence="3">
    <location>
        <begin position="346"/>
        <end position="430"/>
    </location>
</feature>
<dbReference type="SUPFAM" id="SSF48452">
    <property type="entry name" value="TPR-like"/>
    <property type="match status" value="1"/>
</dbReference>
<feature type="chain" id="PRO_5045764874" evidence="2">
    <location>
        <begin position="25"/>
        <end position="472"/>
    </location>
</feature>
<keyword evidence="5" id="KW-1185">Reference proteome</keyword>
<reference evidence="4" key="1">
    <citation type="submission" date="2023-04" db="EMBL/GenBank/DDBJ databases">
        <title>Sphingomonas sp. MAHUQ-71 isolated from rice field.</title>
        <authorList>
            <person name="Huq M.A."/>
        </authorList>
    </citation>
    <scope>NUCLEOTIDE SEQUENCE</scope>
    <source>
        <strain evidence="4">MAHUQ-71</strain>
    </source>
</reference>
<organism evidence="4 5">
    <name type="scientific">Sphingomonas oryzagri</name>
    <dbReference type="NCBI Taxonomy" id="3042314"/>
    <lineage>
        <taxon>Bacteria</taxon>
        <taxon>Pseudomonadati</taxon>
        <taxon>Pseudomonadota</taxon>
        <taxon>Alphaproteobacteria</taxon>
        <taxon>Sphingomonadales</taxon>
        <taxon>Sphingomonadaceae</taxon>
        <taxon>Sphingomonas</taxon>
    </lineage>
</organism>
<dbReference type="InterPro" id="IPR007730">
    <property type="entry name" value="SPOR-like_dom"/>
</dbReference>
<dbReference type="InterPro" id="IPR011990">
    <property type="entry name" value="TPR-like_helical_dom_sf"/>
</dbReference>
<dbReference type="InterPro" id="IPR019734">
    <property type="entry name" value="TPR_rpt"/>
</dbReference>
<dbReference type="Pfam" id="PF05036">
    <property type="entry name" value="SPOR"/>
    <property type="match status" value="1"/>
</dbReference>
<feature type="repeat" description="TPR" evidence="1">
    <location>
        <begin position="78"/>
        <end position="111"/>
    </location>
</feature>
<dbReference type="InterPro" id="IPR036680">
    <property type="entry name" value="SPOR-like_sf"/>
</dbReference>
<feature type="signal peptide" evidence="2">
    <location>
        <begin position="1"/>
        <end position="24"/>
    </location>
</feature>
<comment type="caution">
    <text evidence="4">The sequence shown here is derived from an EMBL/GenBank/DDBJ whole genome shotgun (WGS) entry which is preliminary data.</text>
</comment>
<evidence type="ECO:0000313" key="4">
    <source>
        <dbReference type="EMBL" id="MDH7637877.1"/>
    </source>
</evidence>
<proteinExistence type="predicted"/>
<dbReference type="EMBL" id="JARYGZ010000001">
    <property type="protein sequence ID" value="MDH7637877.1"/>
    <property type="molecule type" value="Genomic_DNA"/>
</dbReference>
<evidence type="ECO:0000256" key="1">
    <source>
        <dbReference type="PROSITE-ProRule" id="PRU00339"/>
    </source>
</evidence>
<name>A0ABT6MYK1_9SPHN</name>
<dbReference type="PROSITE" id="PS50005">
    <property type="entry name" value="TPR"/>
    <property type="match status" value="1"/>
</dbReference>
<dbReference type="Proteomes" id="UP001160625">
    <property type="component" value="Unassembled WGS sequence"/>
</dbReference>
<dbReference type="PROSITE" id="PS51724">
    <property type="entry name" value="SPOR"/>
    <property type="match status" value="1"/>
</dbReference>
<evidence type="ECO:0000256" key="2">
    <source>
        <dbReference type="SAM" id="SignalP"/>
    </source>
</evidence>
<dbReference type="Pfam" id="PF14559">
    <property type="entry name" value="TPR_19"/>
    <property type="match status" value="1"/>
</dbReference>
<evidence type="ECO:0000313" key="5">
    <source>
        <dbReference type="Proteomes" id="UP001160625"/>
    </source>
</evidence>
<dbReference type="RefSeq" id="WP_281043216.1">
    <property type="nucleotide sequence ID" value="NZ_JARYGZ010000001.1"/>
</dbReference>
<protein>
    <submittedName>
        <fullName evidence="4">SPOR domain-containing protein</fullName>
    </submittedName>
</protein>
<dbReference type="Gene3D" id="1.25.40.10">
    <property type="entry name" value="Tetratricopeptide repeat domain"/>
    <property type="match status" value="1"/>
</dbReference>
<keyword evidence="1" id="KW-0802">TPR repeat</keyword>
<keyword evidence="2" id="KW-0732">Signal</keyword>
<dbReference type="SUPFAM" id="SSF110997">
    <property type="entry name" value="Sporulation related repeat"/>
    <property type="match status" value="1"/>
</dbReference>
<accession>A0ABT6MYK1</accession>